<dbReference type="GO" id="GO:0009036">
    <property type="term" value="F:type II site-specific deoxyribonuclease activity"/>
    <property type="evidence" value="ECO:0007669"/>
    <property type="project" value="UniProtKB-EC"/>
</dbReference>
<dbReference type="InterPro" id="IPR011335">
    <property type="entry name" value="Restrct_endonuc-II-like"/>
</dbReference>
<dbReference type="GO" id="GO:0003677">
    <property type="term" value="F:DNA binding"/>
    <property type="evidence" value="ECO:0007669"/>
    <property type="project" value="InterPro"/>
</dbReference>
<keyword evidence="2" id="KW-0540">Nuclease</keyword>
<sequence>MSTKLSDHFVGIAAKRLSRVEIFSNQHEFNGINRFRDILGKDRLNFAGSIIYFADDEDEVIDNPSDFTWYDVRENNPSRSPEFRLYYSDNEIIRNASVGDLVIMGKTVQNDLKVMVAAQGSTSEKQLLYLFGLEEVDNRFVVRDYREDYADLGFAGRYILESIGVEINIPNEPDYLALMLDRFGLSFPSTAIFSEFARSTVLHVSPLDDPDGALMSWWEREGELLRVFERAVVGEKIREGFGEDVDAFLKFALTVINRRKSRAGHSFENHLRHIFDVCDVKYSKGAKTERNNRPDFIFPSSESYHDITFPAERLFMLGVKTTAKDRWRQVLSEADRISAKHLITLEPAISKNQTDEMIAQNLQLIIPSPLHQTYLDSQLEHIINIKSFIRYLSPDTVGSF</sequence>
<dbReference type="RefSeq" id="WP_028068806.1">
    <property type="nucleotide sequence ID" value="NZ_JBCNLX010000014.1"/>
</dbReference>
<dbReference type="REBASE" id="316916">
    <property type="entry name" value="Sth11429ORF3615P"/>
</dbReference>
<accession>A0A4U9VLE5</accession>
<dbReference type="SUPFAM" id="SSF52980">
    <property type="entry name" value="Restriction endonuclease-like"/>
    <property type="match status" value="1"/>
</dbReference>
<dbReference type="InterPro" id="IPR015109">
    <property type="entry name" value="Restrct_endonuc_II_EcoRII_C"/>
</dbReference>
<proteinExistence type="predicted"/>
<keyword evidence="3" id="KW-0378">Hydrolase</keyword>
<name>A0A4U9VLE5_9SPHI</name>
<dbReference type="GO" id="GO:0009307">
    <property type="term" value="P:DNA restriction-modification system"/>
    <property type="evidence" value="ECO:0007669"/>
    <property type="project" value="InterPro"/>
</dbReference>
<keyword evidence="2" id="KW-0255">Endonuclease</keyword>
<gene>
    <name evidence="3" type="primary">ecoRIIR</name>
    <name evidence="2" type="ORF">ABTW24_18715</name>
    <name evidence="3" type="ORF">NCTC11429_03616</name>
</gene>
<dbReference type="InterPro" id="IPR038365">
    <property type="entry name" value="EcoRII_C_sf"/>
</dbReference>
<dbReference type="Pfam" id="PF09019">
    <property type="entry name" value="EcoRII-C"/>
    <property type="match status" value="1"/>
</dbReference>
<dbReference type="AlphaFoldDB" id="A0A4U9VLE5"/>
<dbReference type="Proteomes" id="UP000308196">
    <property type="component" value="Chromosome"/>
</dbReference>
<feature type="domain" description="Restriction endonuclease type II EcoRII C-terminal" evidence="1">
    <location>
        <begin position="226"/>
        <end position="389"/>
    </location>
</feature>
<dbReference type="GeneID" id="78464278"/>
<evidence type="ECO:0000313" key="2">
    <source>
        <dbReference type="EMBL" id="MEZ0453629.1"/>
    </source>
</evidence>
<dbReference type="Gene3D" id="3.40.91.80">
    <property type="match status" value="1"/>
</dbReference>
<dbReference type="Proteomes" id="UP001566204">
    <property type="component" value="Unassembled WGS sequence"/>
</dbReference>
<dbReference type="STRING" id="1123265.GCA_000686625_01248"/>
<dbReference type="EMBL" id="LR590484">
    <property type="protein sequence ID" value="VTR48010.1"/>
    <property type="molecule type" value="Genomic_DNA"/>
</dbReference>
<organism evidence="3 4">
    <name type="scientific">Sphingobacterium thalpophilum</name>
    <dbReference type="NCBI Taxonomy" id="259"/>
    <lineage>
        <taxon>Bacteria</taxon>
        <taxon>Pseudomonadati</taxon>
        <taxon>Bacteroidota</taxon>
        <taxon>Sphingobacteriia</taxon>
        <taxon>Sphingobacteriales</taxon>
        <taxon>Sphingobacteriaceae</taxon>
        <taxon>Sphingobacterium</taxon>
    </lineage>
</organism>
<evidence type="ECO:0000313" key="4">
    <source>
        <dbReference type="Proteomes" id="UP000308196"/>
    </source>
</evidence>
<evidence type="ECO:0000313" key="3">
    <source>
        <dbReference type="EMBL" id="VTR48010.1"/>
    </source>
</evidence>
<dbReference type="EMBL" id="JBEOQB010000005">
    <property type="protein sequence ID" value="MEZ0453629.1"/>
    <property type="molecule type" value="Genomic_DNA"/>
</dbReference>
<reference evidence="2 5" key="2">
    <citation type="submission" date="2024-06" db="EMBL/GenBank/DDBJ databases">
        <title>Soil Sphingobacterium thalpophilum.</title>
        <authorList>
            <person name="Yang J."/>
            <person name="Li J."/>
        </authorList>
    </citation>
    <scope>NUCLEOTIDE SEQUENCE [LARGE SCALE GENOMIC DNA]</scope>
    <source>
        <strain evidence="2 5">22g91tb</strain>
    </source>
</reference>
<dbReference type="EC" id="3.1.21.4" evidence="3"/>
<keyword evidence="5" id="KW-1185">Reference proteome</keyword>
<evidence type="ECO:0000259" key="1">
    <source>
        <dbReference type="Pfam" id="PF09019"/>
    </source>
</evidence>
<reference evidence="3 4" key="1">
    <citation type="submission" date="2019-05" db="EMBL/GenBank/DDBJ databases">
        <authorList>
            <consortium name="Pathogen Informatics"/>
        </authorList>
    </citation>
    <scope>NUCLEOTIDE SEQUENCE [LARGE SCALE GENOMIC DNA]</scope>
    <source>
        <strain evidence="3 4">NCTC11429</strain>
    </source>
</reference>
<dbReference type="KEGG" id="stha:NCTC11429_03616"/>
<protein>
    <submittedName>
        <fullName evidence="2">Type II restriction endonuclease</fullName>
    </submittedName>
    <submittedName>
        <fullName evidence="3">Type-2 restriction enzyme EcoRII</fullName>
        <ecNumber evidence="3">3.1.21.4</ecNumber>
    </submittedName>
</protein>
<evidence type="ECO:0000313" key="5">
    <source>
        <dbReference type="Proteomes" id="UP001566204"/>
    </source>
</evidence>